<reference evidence="3 4" key="1">
    <citation type="journal article" date="2015" name="Int. J. Syst. Evol. Microbiol.">
        <title>Micromonospora costi sp. nov., isolated from a leaf of Costus speciosus.</title>
        <authorList>
            <person name="Thawai C."/>
        </authorList>
    </citation>
    <scope>NUCLEOTIDE SEQUENCE [LARGE SCALE GENOMIC DNA]</scope>
    <source>
        <strain evidence="3 4">CS1-12</strain>
    </source>
</reference>
<dbReference type="InterPro" id="IPR011008">
    <property type="entry name" value="Dimeric_a/b-barrel"/>
</dbReference>
<dbReference type="PANTHER" id="PTHR35174:SF3">
    <property type="entry name" value="BLL7171 PROTEIN"/>
    <property type="match status" value="1"/>
</dbReference>
<dbReference type="Proteomes" id="UP000279968">
    <property type="component" value="Unassembled WGS sequence"/>
</dbReference>
<feature type="domain" description="YCII-related" evidence="2">
    <location>
        <begin position="56"/>
        <end position="164"/>
    </location>
</feature>
<organism evidence="3 4">
    <name type="scientific">Micromonospora costi</name>
    <dbReference type="NCBI Taxonomy" id="1530042"/>
    <lineage>
        <taxon>Bacteria</taxon>
        <taxon>Bacillati</taxon>
        <taxon>Actinomycetota</taxon>
        <taxon>Actinomycetes</taxon>
        <taxon>Micromonosporales</taxon>
        <taxon>Micromonosporaceae</taxon>
        <taxon>Micromonospora</taxon>
    </lineage>
</organism>
<dbReference type="Gene3D" id="3.30.70.1060">
    <property type="entry name" value="Dimeric alpha+beta barrel"/>
    <property type="match status" value="1"/>
</dbReference>
<comment type="caution">
    <text evidence="3">The sequence shown here is derived from an EMBL/GenBank/DDBJ whole genome shotgun (WGS) entry which is preliminary data.</text>
</comment>
<sequence>MFSAAAEAHGQGCATGVGLARGEHAPHRVGPRPPAGADRCHLVSMSDRANAEVTVKYMVMTYGSPSAWEALAGTGPNAMSPAEIAAHFEAMQALQKELAATGELVTAFGLSEPASAQTIDNHGGTPVVSDGPYAETKEFLAGFGIIDVATHERAVELAARFAGVVSTRVELRPVHG</sequence>
<evidence type="ECO:0000313" key="3">
    <source>
        <dbReference type="EMBL" id="RKN55216.1"/>
    </source>
</evidence>
<dbReference type="Pfam" id="PF03795">
    <property type="entry name" value="YCII"/>
    <property type="match status" value="1"/>
</dbReference>
<evidence type="ECO:0000256" key="1">
    <source>
        <dbReference type="ARBA" id="ARBA00007689"/>
    </source>
</evidence>
<dbReference type="InterPro" id="IPR005545">
    <property type="entry name" value="YCII"/>
</dbReference>
<name>A0A3B0A5U4_9ACTN</name>
<evidence type="ECO:0000313" key="4">
    <source>
        <dbReference type="Proteomes" id="UP000279968"/>
    </source>
</evidence>
<evidence type="ECO:0000259" key="2">
    <source>
        <dbReference type="Pfam" id="PF03795"/>
    </source>
</evidence>
<dbReference type="AlphaFoldDB" id="A0A3B0A5U4"/>
<accession>A0A3B0A5U4</accession>
<keyword evidence="4" id="KW-1185">Reference proteome</keyword>
<comment type="similarity">
    <text evidence="1">Belongs to the YciI family.</text>
</comment>
<gene>
    <name evidence="3" type="ORF">D7193_10910</name>
</gene>
<dbReference type="EMBL" id="RBAN01000002">
    <property type="protein sequence ID" value="RKN55216.1"/>
    <property type="molecule type" value="Genomic_DNA"/>
</dbReference>
<dbReference type="SUPFAM" id="SSF54909">
    <property type="entry name" value="Dimeric alpha+beta barrel"/>
    <property type="match status" value="1"/>
</dbReference>
<protein>
    <recommendedName>
        <fullName evidence="2">YCII-related domain-containing protein</fullName>
    </recommendedName>
</protein>
<dbReference type="PANTHER" id="PTHR35174">
    <property type="entry name" value="BLL7171 PROTEIN-RELATED"/>
    <property type="match status" value="1"/>
</dbReference>
<proteinExistence type="inferred from homology"/>